<gene>
    <name evidence="2" type="ORF">K040078D81_22670</name>
</gene>
<dbReference type="PROSITE" id="PS51186">
    <property type="entry name" value="GNAT"/>
    <property type="match status" value="1"/>
</dbReference>
<dbReference type="SUPFAM" id="SSF55729">
    <property type="entry name" value="Acyl-CoA N-acyltransferases (Nat)"/>
    <property type="match status" value="1"/>
</dbReference>
<comment type="caution">
    <text evidence="2">The sequence shown here is derived from an EMBL/GenBank/DDBJ whole genome shotgun (WGS) entry which is preliminary data.</text>
</comment>
<dbReference type="Pfam" id="PF00583">
    <property type="entry name" value="Acetyltransf_1"/>
    <property type="match status" value="1"/>
</dbReference>
<protein>
    <submittedName>
        <fullName evidence="2">GNAT family N-acetyltransferase</fullName>
    </submittedName>
</protein>
<dbReference type="RefSeq" id="WP_390405334.1">
    <property type="nucleotide sequence ID" value="NZ_BAABYW010000001.1"/>
</dbReference>
<dbReference type="InterPro" id="IPR016181">
    <property type="entry name" value="Acyl_CoA_acyltransferase"/>
</dbReference>
<evidence type="ECO:0000259" key="1">
    <source>
        <dbReference type="PROSITE" id="PS51186"/>
    </source>
</evidence>
<proteinExistence type="predicted"/>
<sequence length="170" mass="19209">MEMEFKQLSVQNGIAEYQMLQDIGSHENGFPNEVYGISFNDYKKWLIEQDDYSKSQNLPENFIPQTTYFLYADGQPVGIARIRHHSSAFLEKQGVGNFGYGIAKQHRGKGYGNILFGKIIEICKSLGYTEVKSFVHVDNIASNKIFKNNGAVLAGVLNNTKNIYVTRTDL</sequence>
<evidence type="ECO:0000313" key="3">
    <source>
        <dbReference type="Proteomes" id="UP001600943"/>
    </source>
</evidence>
<feature type="domain" description="N-acetyltransferase" evidence="1">
    <location>
        <begin position="3"/>
        <end position="170"/>
    </location>
</feature>
<dbReference type="CDD" id="cd04301">
    <property type="entry name" value="NAT_SF"/>
    <property type="match status" value="1"/>
</dbReference>
<dbReference type="Proteomes" id="UP001600943">
    <property type="component" value="Unassembled WGS sequence"/>
</dbReference>
<dbReference type="EMBL" id="BAABYW010000001">
    <property type="protein sequence ID" value="GAA6408150.1"/>
    <property type="molecule type" value="Genomic_DNA"/>
</dbReference>
<organism evidence="2 3">
    <name type="scientific">Blautia hominis</name>
    <dbReference type="NCBI Taxonomy" id="2025493"/>
    <lineage>
        <taxon>Bacteria</taxon>
        <taxon>Bacillati</taxon>
        <taxon>Bacillota</taxon>
        <taxon>Clostridia</taxon>
        <taxon>Lachnospirales</taxon>
        <taxon>Lachnospiraceae</taxon>
        <taxon>Blautia</taxon>
    </lineage>
</organism>
<accession>A0ABQ0B9L5</accession>
<evidence type="ECO:0000313" key="2">
    <source>
        <dbReference type="EMBL" id="GAA6408150.1"/>
    </source>
</evidence>
<dbReference type="PANTHER" id="PTHR39173:SF1">
    <property type="entry name" value="ACETYLTRANSFERASE"/>
    <property type="match status" value="1"/>
</dbReference>
<keyword evidence="3" id="KW-1185">Reference proteome</keyword>
<dbReference type="Gene3D" id="3.40.630.30">
    <property type="match status" value="1"/>
</dbReference>
<reference evidence="2 3" key="1">
    <citation type="submission" date="2024-04" db="EMBL/GenBank/DDBJ databases">
        <title>Defined microbial consortia suppress multidrug-resistant proinflammatory Enterobacteriaceae via ecological control.</title>
        <authorList>
            <person name="Furuichi M."/>
            <person name="Kawaguchi T."/>
            <person name="Pust M."/>
            <person name="Yasuma K."/>
            <person name="Plichta D."/>
            <person name="Hasegawa N."/>
            <person name="Ohya T."/>
            <person name="Bhattarai S."/>
            <person name="Sasajima S."/>
            <person name="Aoto Y."/>
            <person name="Tuganbaev T."/>
            <person name="Yaginuma M."/>
            <person name="Ueda M."/>
            <person name="Okahashi N."/>
            <person name="Amafuji K."/>
            <person name="Kiridooshi Y."/>
            <person name="Sugita K."/>
            <person name="Strazar M."/>
            <person name="Skelly A."/>
            <person name="Suda W."/>
            <person name="Hattori M."/>
            <person name="Nakamoto N."/>
            <person name="Caballero S."/>
            <person name="Norman J."/>
            <person name="Olle B."/>
            <person name="Tanoue T."/>
            <person name="Arita M."/>
            <person name="Bucci V."/>
            <person name="Atarashi K."/>
            <person name="Xavier R."/>
            <person name="Honda K."/>
        </authorList>
    </citation>
    <scope>NUCLEOTIDE SEQUENCE [LARGE SCALE GENOMIC DNA]</scope>
    <source>
        <strain evidence="3">k04-0078-D8-1</strain>
    </source>
</reference>
<dbReference type="InterPro" id="IPR000182">
    <property type="entry name" value="GNAT_dom"/>
</dbReference>
<dbReference type="PANTHER" id="PTHR39173">
    <property type="entry name" value="ACETYLTRANSFERASE"/>
    <property type="match status" value="1"/>
</dbReference>
<name>A0ABQ0B9L5_9FIRM</name>